<keyword evidence="1" id="KW-0596">Phosphopantetheine</keyword>
<organism evidence="4 5">
    <name type="scientific">Deinococcus oregonensis</name>
    <dbReference type="NCBI Taxonomy" id="1805970"/>
    <lineage>
        <taxon>Bacteria</taxon>
        <taxon>Thermotogati</taxon>
        <taxon>Deinococcota</taxon>
        <taxon>Deinococci</taxon>
        <taxon>Deinococcales</taxon>
        <taxon>Deinococcaceae</taxon>
        <taxon>Deinococcus</taxon>
    </lineage>
</organism>
<dbReference type="SUPFAM" id="SSF47336">
    <property type="entry name" value="ACP-like"/>
    <property type="match status" value="1"/>
</dbReference>
<dbReference type="SUPFAM" id="SSF51735">
    <property type="entry name" value="NAD(P)-binding Rossmann-fold domains"/>
    <property type="match status" value="1"/>
</dbReference>
<dbReference type="CDD" id="cd05235">
    <property type="entry name" value="SDR_e1"/>
    <property type="match status" value="1"/>
</dbReference>
<dbReference type="PANTHER" id="PTHR44845">
    <property type="entry name" value="CARRIER DOMAIN-CONTAINING PROTEIN"/>
    <property type="match status" value="1"/>
</dbReference>
<name>A0ABV6B481_9DEIO</name>
<proteinExistence type="predicted"/>
<evidence type="ECO:0000313" key="4">
    <source>
        <dbReference type="EMBL" id="MFB9994575.1"/>
    </source>
</evidence>
<evidence type="ECO:0000313" key="5">
    <source>
        <dbReference type="Proteomes" id="UP001589733"/>
    </source>
</evidence>
<dbReference type="EMBL" id="JBHLYR010000063">
    <property type="protein sequence ID" value="MFB9994575.1"/>
    <property type="molecule type" value="Genomic_DNA"/>
</dbReference>
<evidence type="ECO:0000256" key="1">
    <source>
        <dbReference type="ARBA" id="ARBA00022450"/>
    </source>
</evidence>
<dbReference type="Gene3D" id="1.10.1200.10">
    <property type="entry name" value="ACP-like"/>
    <property type="match status" value="1"/>
</dbReference>
<dbReference type="InterPro" id="IPR009081">
    <property type="entry name" value="PP-bd_ACP"/>
</dbReference>
<protein>
    <submittedName>
        <fullName evidence="4">Thioester reductase domain-containing protein</fullName>
    </submittedName>
</protein>
<dbReference type="SUPFAM" id="SSF56801">
    <property type="entry name" value="Acetyl-CoA synthetase-like"/>
    <property type="match status" value="1"/>
</dbReference>
<keyword evidence="2" id="KW-0597">Phosphoprotein</keyword>
<accession>A0ABV6B481</accession>
<keyword evidence="5" id="KW-1185">Reference proteome</keyword>
<dbReference type="Pfam" id="PF07993">
    <property type="entry name" value="NAD_binding_4"/>
    <property type="match status" value="1"/>
</dbReference>
<dbReference type="Proteomes" id="UP001589733">
    <property type="component" value="Unassembled WGS sequence"/>
</dbReference>
<dbReference type="Gene3D" id="3.40.50.720">
    <property type="entry name" value="NAD(P)-binding Rossmann-like Domain"/>
    <property type="match status" value="1"/>
</dbReference>
<evidence type="ECO:0000259" key="3">
    <source>
        <dbReference type="PROSITE" id="PS50075"/>
    </source>
</evidence>
<feature type="domain" description="Carrier" evidence="3">
    <location>
        <begin position="85"/>
        <end position="160"/>
    </location>
</feature>
<dbReference type="Pfam" id="PF00550">
    <property type="entry name" value="PP-binding"/>
    <property type="match status" value="1"/>
</dbReference>
<dbReference type="InterPro" id="IPR006162">
    <property type="entry name" value="Ppantetheine_attach_site"/>
</dbReference>
<dbReference type="InterPro" id="IPR020806">
    <property type="entry name" value="PKS_PP-bd"/>
</dbReference>
<sequence>MSRLTPTQRTLLARLLAEQELAPPPAWAADQLAADVQAELERRLPAHLIPRQFAVLPAFPLTPNGKVDTTALPDPAPARAGSHAPARTDLERDVLAVFREVLNRPELGIHDDFFLMGGDSLLATELGAKLRERLGVTLPVALMFSSPTAAGLAAGMVPVQRTQPTQPGVLDLSEFETDDTDLEQSTDLLRADVNLAADIQPLPGAVARPPEQWRAVFLTGATGFFGSHLLAELLATTNLTVHCLVRADSPGAALERLRAAQERFCPGALRDGDPWESRVHAHPGDLTAPLFGLGEAGFAALAQQVDALVHAGATVNFAYAYATLKPSNVDACADLFRLAVRGHLKPVHFVSTIHLFSSSRLLGRARIAETEEIDALPTVTGGYAQSRWVAEGLARQACRRGIPVTVYRPSVIGGDTRTGVSNENDALCRLFRGCVQLGVAPSIRSGLNIVSADYAAAGLVRLALDVVSQGQTYHLVNSESSALNDLFGQLRAYGYPLATTDYGDWQARIEAAGPENALYTLLPLIAHLSVAEATGLRPPHFDGTQAATRLAPQGLRCPPMSTELVQHYLSGMVRSGFLPPPTGSAP</sequence>
<evidence type="ECO:0000256" key="2">
    <source>
        <dbReference type="ARBA" id="ARBA00022553"/>
    </source>
</evidence>
<dbReference type="InterPro" id="IPR010080">
    <property type="entry name" value="Thioester_reductase-like_dom"/>
</dbReference>
<dbReference type="InterPro" id="IPR045851">
    <property type="entry name" value="AMP-bd_C_sf"/>
</dbReference>
<dbReference type="PROSITE" id="PS50075">
    <property type="entry name" value="CARRIER"/>
    <property type="match status" value="1"/>
</dbReference>
<comment type="caution">
    <text evidence="4">The sequence shown here is derived from an EMBL/GenBank/DDBJ whole genome shotgun (WGS) entry which is preliminary data.</text>
</comment>
<dbReference type="InterPro" id="IPR036736">
    <property type="entry name" value="ACP-like_sf"/>
</dbReference>
<dbReference type="SMART" id="SM00823">
    <property type="entry name" value="PKS_PP"/>
    <property type="match status" value="1"/>
</dbReference>
<gene>
    <name evidence="4" type="ORF">ACFFLM_21690</name>
</gene>
<dbReference type="PROSITE" id="PS00012">
    <property type="entry name" value="PHOSPHOPANTETHEINE"/>
    <property type="match status" value="1"/>
</dbReference>
<dbReference type="RefSeq" id="WP_380015642.1">
    <property type="nucleotide sequence ID" value="NZ_JBHLYR010000063.1"/>
</dbReference>
<dbReference type="NCBIfam" id="TIGR01746">
    <property type="entry name" value="Thioester-redct"/>
    <property type="match status" value="1"/>
</dbReference>
<reference evidence="4 5" key="1">
    <citation type="submission" date="2024-09" db="EMBL/GenBank/DDBJ databases">
        <authorList>
            <person name="Sun Q."/>
            <person name="Mori K."/>
        </authorList>
    </citation>
    <scope>NUCLEOTIDE SEQUENCE [LARGE SCALE GENOMIC DNA]</scope>
    <source>
        <strain evidence="4 5">JCM 13503</strain>
    </source>
</reference>
<dbReference type="InterPro" id="IPR036291">
    <property type="entry name" value="NAD(P)-bd_dom_sf"/>
</dbReference>
<dbReference type="Gene3D" id="3.30.300.30">
    <property type="match status" value="1"/>
</dbReference>
<dbReference type="PANTHER" id="PTHR44845:SF6">
    <property type="entry name" value="BETA-ALANINE-ACTIVATING ENZYME"/>
    <property type="match status" value="1"/>
</dbReference>
<dbReference type="InterPro" id="IPR013120">
    <property type="entry name" value="FAR_NAD-bd"/>
</dbReference>